<protein>
    <recommendedName>
        <fullName evidence="4">Lipoprotein</fullName>
    </recommendedName>
</protein>
<dbReference type="RefSeq" id="WP_088051324.1">
    <property type="nucleotide sequence ID" value="NZ_BMJD01000031.1"/>
</dbReference>
<comment type="caution">
    <text evidence="2">The sequence shown here is derived from an EMBL/GenBank/DDBJ whole genome shotgun (WGS) entry which is preliminary data.</text>
</comment>
<accession>A0A9W5X704</accession>
<feature type="signal peptide" evidence="1">
    <location>
        <begin position="1"/>
        <end position="20"/>
    </location>
</feature>
<reference evidence="2" key="2">
    <citation type="submission" date="2020-09" db="EMBL/GenBank/DDBJ databases">
        <authorList>
            <person name="Sun Q."/>
            <person name="Zhou Y."/>
        </authorList>
    </citation>
    <scope>NUCLEOTIDE SEQUENCE</scope>
    <source>
        <strain evidence="2">CGMCC 1.15454</strain>
    </source>
</reference>
<proteinExistence type="predicted"/>
<evidence type="ECO:0000313" key="2">
    <source>
        <dbReference type="EMBL" id="GGB52556.1"/>
    </source>
</evidence>
<evidence type="ECO:0008006" key="4">
    <source>
        <dbReference type="Google" id="ProtNLM"/>
    </source>
</evidence>
<reference evidence="2" key="1">
    <citation type="journal article" date="2014" name="Int. J. Syst. Evol. Microbiol.">
        <title>Complete genome sequence of Corynebacterium casei LMG S-19264T (=DSM 44701T), isolated from a smear-ripened cheese.</title>
        <authorList>
            <consortium name="US DOE Joint Genome Institute (JGI-PGF)"/>
            <person name="Walter F."/>
            <person name="Albersmeier A."/>
            <person name="Kalinowski J."/>
            <person name="Ruckert C."/>
        </authorList>
    </citation>
    <scope>NUCLEOTIDE SEQUENCE</scope>
    <source>
        <strain evidence="2">CGMCC 1.15454</strain>
    </source>
</reference>
<dbReference type="AlphaFoldDB" id="A0A9W5X704"/>
<evidence type="ECO:0000313" key="3">
    <source>
        <dbReference type="Proteomes" id="UP000621492"/>
    </source>
</evidence>
<dbReference type="EMBL" id="BMJD01000031">
    <property type="protein sequence ID" value="GGB52556.1"/>
    <property type="molecule type" value="Genomic_DNA"/>
</dbReference>
<keyword evidence="1" id="KW-0732">Signal</keyword>
<keyword evidence="3" id="KW-1185">Reference proteome</keyword>
<name>A0A9W5X704_9BACI</name>
<evidence type="ECO:0000256" key="1">
    <source>
        <dbReference type="SAM" id="SignalP"/>
    </source>
</evidence>
<feature type="chain" id="PRO_5040947128" description="Lipoprotein" evidence="1">
    <location>
        <begin position="21"/>
        <end position="200"/>
    </location>
</feature>
<sequence>MKRFSLMVMLSLVFVLNACGNDLKGDAQLNDADLTEFENGLLDLMSGGAFAFDLEVNNDDLQEIHSTVDYYTNGTFNRHVLDFNTAIDPSKGQDPVRIIFIPQQIDDQHVQWTSSIMSNGVDTAEQSTFTSEAIPIETTSYASGPTGLPAPLVIDKKKIVASTVYSDKNGITTYQSIETEQDIQQATDYEDVFLVTMELH</sequence>
<dbReference type="Proteomes" id="UP000621492">
    <property type="component" value="Unassembled WGS sequence"/>
</dbReference>
<organism evidence="2 3">
    <name type="scientific">Lentibacillus populi</name>
    <dbReference type="NCBI Taxonomy" id="1827502"/>
    <lineage>
        <taxon>Bacteria</taxon>
        <taxon>Bacillati</taxon>
        <taxon>Bacillota</taxon>
        <taxon>Bacilli</taxon>
        <taxon>Bacillales</taxon>
        <taxon>Bacillaceae</taxon>
        <taxon>Lentibacillus</taxon>
    </lineage>
</organism>
<gene>
    <name evidence="2" type="ORF">GCM10011409_32670</name>
</gene>